<dbReference type="KEGG" id="fcy:FRACYDRAFT_261595"/>
<evidence type="ECO:0000313" key="2">
    <source>
        <dbReference type="EMBL" id="OEU15253.1"/>
    </source>
</evidence>
<feature type="compositionally biased region" description="Basic and acidic residues" evidence="1">
    <location>
        <begin position="374"/>
        <end position="397"/>
    </location>
</feature>
<feature type="compositionally biased region" description="Low complexity" evidence="1">
    <location>
        <begin position="558"/>
        <end position="569"/>
    </location>
</feature>
<sequence length="643" mass="72177">MKQKHLKQDNKQLDLVDAMSYSSDTENTTETESINKYSHRRKSSTTINHAHISIKHLDGTDGGGISNNSSISEDDDDDDDDGSSGKTGRVRFAMNAIQRHEVESHFDYSDKERSKYWWSDREKDRMMAKHERLVAKYEQQKQRKKPGSTKKTKKIQSYRGLESWTSAGSLKLDYTIEQCISAVMDEQDRQWNENDDDSSNISKCSIKVTEDSARRARLNGLQDAQEALRVRGESWALNASDEMSVGSVASYGTAAFAKKKKRSKLLAKLDDSYKGKNTKKEDVLSSLNSSSTSFKKIKKKKRKDNSSRKKTSSNNDDEESSTISKTKKKNGDDSSTTSKTKRKKSKSKKSSKSSKNMKYFSLKNSIDDDDDNVEAAKTKDDNEVKGKKKQAKGEETYEKDHVNIFEIDINNITANTTSPQEEEEQEELKSIGDMVVNAPNDTDLVSPLSTYNNKGGKHDVDESPLLATLRRQQQKLKKQALLTQTPVDKQSSRDYEEEEDDDNVSPLLLTLRRQQREQANDSHTSLTSETSDPPGRRPRRLTSRHVEGNDTIPEKRATTIPSTTTTTTTEKISRPSTISNKNRTKSSSSSASADTRSADRRNSFRGLRNGATNFFKTGGKGTTITANKKSNKSTSSTTKSSTK</sequence>
<keyword evidence="3" id="KW-1185">Reference proteome</keyword>
<feature type="compositionally biased region" description="Low complexity" evidence="1">
    <location>
        <begin position="579"/>
        <end position="595"/>
    </location>
</feature>
<evidence type="ECO:0000313" key="3">
    <source>
        <dbReference type="Proteomes" id="UP000095751"/>
    </source>
</evidence>
<feature type="compositionally biased region" description="Basic and acidic residues" evidence="1">
    <location>
        <begin position="544"/>
        <end position="557"/>
    </location>
</feature>
<proteinExistence type="predicted"/>
<protein>
    <submittedName>
        <fullName evidence="2">Uncharacterized protein</fullName>
    </submittedName>
</protein>
<feature type="compositionally biased region" description="Low complexity" evidence="1">
    <location>
        <begin position="284"/>
        <end position="294"/>
    </location>
</feature>
<dbReference type="OrthoDB" id="10667099at2759"/>
<feature type="compositionally biased region" description="Low complexity" evidence="1">
    <location>
        <begin position="20"/>
        <end position="32"/>
    </location>
</feature>
<evidence type="ECO:0000256" key="1">
    <source>
        <dbReference type="SAM" id="MobiDB-lite"/>
    </source>
</evidence>
<feature type="region of interest" description="Disordered" evidence="1">
    <location>
        <begin position="1"/>
        <end position="87"/>
    </location>
</feature>
<dbReference type="Proteomes" id="UP000095751">
    <property type="component" value="Unassembled WGS sequence"/>
</dbReference>
<organism evidence="2 3">
    <name type="scientific">Fragilariopsis cylindrus CCMP1102</name>
    <dbReference type="NCBI Taxonomy" id="635003"/>
    <lineage>
        <taxon>Eukaryota</taxon>
        <taxon>Sar</taxon>
        <taxon>Stramenopiles</taxon>
        <taxon>Ochrophyta</taxon>
        <taxon>Bacillariophyta</taxon>
        <taxon>Bacillariophyceae</taxon>
        <taxon>Bacillariophycidae</taxon>
        <taxon>Bacillariales</taxon>
        <taxon>Bacillariaceae</taxon>
        <taxon>Fragilariopsis</taxon>
    </lineage>
</organism>
<dbReference type="AlphaFoldDB" id="A0A1E7FBS1"/>
<accession>A0A1E7FBS1</accession>
<feature type="compositionally biased region" description="Polar residues" evidence="1">
    <location>
        <begin position="521"/>
        <end position="531"/>
    </location>
</feature>
<dbReference type="EMBL" id="KV784359">
    <property type="protein sequence ID" value="OEU15253.1"/>
    <property type="molecule type" value="Genomic_DNA"/>
</dbReference>
<reference evidence="2 3" key="1">
    <citation type="submission" date="2016-09" db="EMBL/GenBank/DDBJ databases">
        <title>Extensive genetic diversity and differential bi-allelic expression allows diatom success in the polar Southern Ocean.</title>
        <authorList>
            <consortium name="DOE Joint Genome Institute"/>
            <person name="Mock T."/>
            <person name="Otillar R.P."/>
            <person name="Strauss J."/>
            <person name="Dupont C."/>
            <person name="Frickenhaus S."/>
            <person name="Maumus F."/>
            <person name="Mcmullan M."/>
            <person name="Sanges R."/>
            <person name="Schmutz J."/>
            <person name="Toseland A."/>
            <person name="Valas R."/>
            <person name="Veluchamy A."/>
            <person name="Ward B.J."/>
            <person name="Allen A."/>
            <person name="Barry K."/>
            <person name="Falciatore A."/>
            <person name="Ferrante M."/>
            <person name="Fortunato A.E."/>
            <person name="Gloeckner G."/>
            <person name="Gruber A."/>
            <person name="Hipkin R."/>
            <person name="Janech M."/>
            <person name="Kroth P."/>
            <person name="Leese F."/>
            <person name="Lindquist E."/>
            <person name="Lyon B.R."/>
            <person name="Martin J."/>
            <person name="Mayer C."/>
            <person name="Parker M."/>
            <person name="Quesneville H."/>
            <person name="Raymond J."/>
            <person name="Uhlig C."/>
            <person name="Valentin K.U."/>
            <person name="Worden A.Z."/>
            <person name="Armbrust E.V."/>
            <person name="Bowler C."/>
            <person name="Green B."/>
            <person name="Moulton V."/>
            <person name="Van Oosterhout C."/>
            <person name="Grigoriev I."/>
        </authorList>
    </citation>
    <scope>NUCLEOTIDE SEQUENCE [LARGE SCALE GENOMIC DNA]</scope>
    <source>
        <strain evidence="2 3">CCMP1102</strain>
    </source>
</reference>
<feature type="region of interest" description="Disordered" evidence="1">
    <location>
        <begin position="437"/>
        <end position="643"/>
    </location>
</feature>
<gene>
    <name evidence="2" type="ORF">FRACYDRAFT_261595</name>
</gene>
<dbReference type="InParanoid" id="A0A1E7FBS1"/>
<feature type="compositionally biased region" description="Basic residues" evidence="1">
    <location>
        <begin position="295"/>
        <end position="311"/>
    </location>
</feature>
<feature type="compositionally biased region" description="Low complexity" evidence="1">
    <location>
        <begin position="610"/>
        <end position="643"/>
    </location>
</feature>
<feature type="compositionally biased region" description="Basic residues" evidence="1">
    <location>
        <begin position="339"/>
        <end position="352"/>
    </location>
</feature>
<feature type="compositionally biased region" description="Basic and acidic residues" evidence="1">
    <location>
        <begin position="1"/>
        <end position="14"/>
    </location>
</feature>
<name>A0A1E7FBS1_9STRA</name>
<feature type="region of interest" description="Disordered" evidence="1">
    <location>
        <begin position="276"/>
        <end position="397"/>
    </location>
</feature>
<feature type="compositionally biased region" description="Acidic residues" evidence="1">
    <location>
        <begin position="72"/>
        <end position="82"/>
    </location>
</feature>